<evidence type="ECO:0000313" key="2">
    <source>
        <dbReference type="Proteomes" id="UP000325797"/>
    </source>
</evidence>
<reference evidence="1 2" key="1">
    <citation type="submission" date="2019-08" db="EMBL/GenBank/DDBJ databases">
        <title>Hyperibacter terrae gen. nov., sp. nov. and Hyperibacter viscosus sp. nov., two new members in the family Rhodospirillaceae isolated from the rhizosphere of Hypericum perforatum.</title>
        <authorList>
            <person name="Noviana Z."/>
        </authorList>
    </citation>
    <scope>NUCLEOTIDE SEQUENCE [LARGE SCALE GENOMIC DNA]</scope>
    <source>
        <strain evidence="1 2">R5959</strain>
    </source>
</reference>
<dbReference type="AlphaFoldDB" id="A0A5J6N4N4"/>
<dbReference type="RefSeq" id="WP_151119213.1">
    <property type="nucleotide sequence ID" value="NZ_CP042582.1"/>
</dbReference>
<keyword evidence="2" id="KW-1185">Reference proteome</keyword>
<dbReference type="Proteomes" id="UP000325797">
    <property type="component" value="Chromosome"/>
</dbReference>
<protein>
    <recommendedName>
        <fullName evidence="3">DUF1800 domain-containing protein</fullName>
    </recommendedName>
</protein>
<evidence type="ECO:0008006" key="3">
    <source>
        <dbReference type="Google" id="ProtNLM"/>
    </source>
</evidence>
<organism evidence="1 2">
    <name type="scientific">Hypericibacter adhaerens</name>
    <dbReference type="NCBI Taxonomy" id="2602016"/>
    <lineage>
        <taxon>Bacteria</taxon>
        <taxon>Pseudomonadati</taxon>
        <taxon>Pseudomonadota</taxon>
        <taxon>Alphaproteobacteria</taxon>
        <taxon>Rhodospirillales</taxon>
        <taxon>Dongiaceae</taxon>
        <taxon>Hypericibacter</taxon>
    </lineage>
</organism>
<gene>
    <name evidence="1" type="ORF">FRZ61_38240</name>
</gene>
<dbReference type="Pfam" id="PF08811">
    <property type="entry name" value="DUF1800"/>
    <property type="match status" value="1"/>
</dbReference>
<name>A0A5J6N4N4_9PROT</name>
<sequence length="441" mass="47011">MASITGFQAVSRFGLGARAGEIEQASAAPSDWVLAQLQDDATPSGLADMPTGQTLAADLLKAFNRGAAAVQENLKGAARAQYLGEIGARTKAQVESEAPFRERLVAFWSNHFTVSIAKPALIGLAGAFEREAIRPFVTGKFADMLLAVLRHPAMLLYLDNAQSVGPGSRAGQIGHRGLNENLGREVLELHTLGVDGGYRQEDVQAFAKMLTGWSIGGKRGSTPGAFHFYPQIHEPGAKTLLGKSYPEAGEAEVEQAAADLAHHPATAHHLALKFARHFVADEPPADFVDRLAGRYLETDGSLGAMATFVVHEPDAWHAPLTKVKTPTELVVSTLRALGRTPEPKAIVASLKSLGQVPFAAPSPAGWPDRSEDWIGPESVLRRADFAMAVAQRLPASLQPRQLLDVTLGPAASETTRQGVERAPSPADGFALVLAAPEFQRR</sequence>
<dbReference type="EMBL" id="CP042582">
    <property type="protein sequence ID" value="QEX23885.1"/>
    <property type="molecule type" value="Genomic_DNA"/>
</dbReference>
<accession>A0A5J6N4N4</accession>
<dbReference type="InterPro" id="IPR014917">
    <property type="entry name" value="DUF1800"/>
</dbReference>
<proteinExistence type="predicted"/>
<dbReference type="OrthoDB" id="9772295at2"/>
<dbReference type="KEGG" id="hadh:FRZ61_38240"/>
<evidence type="ECO:0000313" key="1">
    <source>
        <dbReference type="EMBL" id="QEX23885.1"/>
    </source>
</evidence>